<gene>
    <name evidence="1" type="ORF">SAMN05444359_11998</name>
</gene>
<sequence>MEADTAVEAMFFPCSLILACTRVRAKLPFPFSALPPLLLSPLVPKSRMLIEKTSQGDS</sequence>
<protein>
    <submittedName>
        <fullName evidence="1">Uncharacterized protein</fullName>
    </submittedName>
</protein>
<evidence type="ECO:0000313" key="1">
    <source>
        <dbReference type="EMBL" id="SEQ94321.1"/>
    </source>
</evidence>
<dbReference type="EMBL" id="FOFB01000019">
    <property type="protein sequence ID" value="SEQ94321.1"/>
    <property type="molecule type" value="Genomic_DNA"/>
</dbReference>
<proteinExistence type="predicted"/>
<organism evidence="1 2">
    <name type="scientific">Neolewinella agarilytica</name>
    <dbReference type="NCBI Taxonomy" id="478744"/>
    <lineage>
        <taxon>Bacteria</taxon>
        <taxon>Pseudomonadati</taxon>
        <taxon>Bacteroidota</taxon>
        <taxon>Saprospiria</taxon>
        <taxon>Saprospirales</taxon>
        <taxon>Lewinellaceae</taxon>
        <taxon>Neolewinella</taxon>
    </lineage>
</organism>
<evidence type="ECO:0000313" key="2">
    <source>
        <dbReference type="Proteomes" id="UP000199021"/>
    </source>
</evidence>
<reference evidence="2" key="1">
    <citation type="submission" date="2016-10" db="EMBL/GenBank/DDBJ databases">
        <authorList>
            <person name="Varghese N."/>
            <person name="Submissions S."/>
        </authorList>
    </citation>
    <scope>NUCLEOTIDE SEQUENCE [LARGE SCALE GENOMIC DNA]</scope>
    <source>
        <strain evidence="2">DSM 24740</strain>
    </source>
</reference>
<dbReference type="STRING" id="478744.SAMN05444359_11998"/>
<keyword evidence="2" id="KW-1185">Reference proteome</keyword>
<name>A0A1H9K563_9BACT</name>
<accession>A0A1H9K563</accession>
<dbReference type="AlphaFoldDB" id="A0A1H9K563"/>
<dbReference type="InParanoid" id="A0A1H9K563"/>
<dbReference type="Proteomes" id="UP000199021">
    <property type="component" value="Unassembled WGS sequence"/>
</dbReference>